<organism evidence="5 6">
    <name type="scientific">Paracoccus sphaerophysae</name>
    <dbReference type="NCBI Taxonomy" id="690417"/>
    <lineage>
        <taxon>Bacteria</taxon>
        <taxon>Pseudomonadati</taxon>
        <taxon>Pseudomonadota</taxon>
        <taxon>Alphaproteobacteria</taxon>
        <taxon>Rhodobacterales</taxon>
        <taxon>Paracoccaceae</taxon>
        <taxon>Paracoccus</taxon>
    </lineage>
</organism>
<evidence type="ECO:0000256" key="2">
    <source>
        <dbReference type="ARBA" id="ARBA00023125"/>
    </source>
</evidence>
<dbReference type="InterPro" id="IPR000835">
    <property type="entry name" value="HTH_MarR-typ"/>
</dbReference>
<dbReference type="GO" id="GO:0003700">
    <property type="term" value="F:DNA-binding transcription factor activity"/>
    <property type="evidence" value="ECO:0007669"/>
    <property type="project" value="InterPro"/>
</dbReference>
<dbReference type="Pfam" id="PF01047">
    <property type="entry name" value="MarR"/>
    <property type="match status" value="1"/>
</dbReference>
<dbReference type="Gene3D" id="1.10.10.10">
    <property type="entry name" value="Winged helix-like DNA-binding domain superfamily/Winged helix DNA-binding domain"/>
    <property type="match status" value="1"/>
</dbReference>
<sequence>MDGPELCTLPGHLIRRLHQVSTQVFAAAMAAQGEDLTPVQFAMLDTLMTQPGLDQASLARGIGKDRATVGSVAARLERKGLIARQASATDRRAIAVAPTEAGRTLHARLSPVVRALQDDILPGLSATERAQFSALAARAVAAAEARSDADPSAPG</sequence>
<dbReference type="InterPro" id="IPR036388">
    <property type="entry name" value="WH-like_DNA-bd_sf"/>
</dbReference>
<evidence type="ECO:0000256" key="1">
    <source>
        <dbReference type="ARBA" id="ARBA00023015"/>
    </source>
</evidence>
<dbReference type="PROSITE" id="PS50995">
    <property type="entry name" value="HTH_MARR_2"/>
    <property type="match status" value="1"/>
</dbReference>
<evidence type="ECO:0000256" key="3">
    <source>
        <dbReference type="ARBA" id="ARBA00023163"/>
    </source>
</evidence>
<evidence type="ECO:0000259" key="4">
    <source>
        <dbReference type="PROSITE" id="PS50995"/>
    </source>
</evidence>
<name>A0A099FGP8_9RHOB</name>
<dbReference type="PANTHER" id="PTHR33164">
    <property type="entry name" value="TRANSCRIPTIONAL REGULATOR, MARR FAMILY"/>
    <property type="match status" value="1"/>
</dbReference>
<dbReference type="GO" id="GO:0006950">
    <property type="term" value="P:response to stress"/>
    <property type="evidence" value="ECO:0007669"/>
    <property type="project" value="TreeGrafter"/>
</dbReference>
<keyword evidence="6" id="KW-1185">Reference proteome</keyword>
<dbReference type="PANTHER" id="PTHR33164:SF95">
    <property type="entry name" value="TRANSCRIPTIONAL REGULATOR"/>
    <property type="match status" value="1"/>
</dbReference>
<dbReference type="RefSeq" id="WP_036716192.1">
    <property type="nucleotide sequence ID" value="NZ_JRKS01000002.1"/>
</dbReference>
<feature type="domain" description="HTH marR-type" evidence="4">
    <location>
        <begin position="10"/>
        <end position="141"/>
    </location>
</feature>
<keyword evidence="2" id="KW-0238">DNA-binding</keyword>
<comment type="caution">
    <text evidence="5">The sequence shown here is derived from an EMBL/GenBank/DDBJ whole genome shotgun (WGS) entry which is preliminary data.</text>
</comment>
<keyword evidence="1" id="KW-0805">Transcription regulation</keyword>
<reference evidence="5 6" key="1">
    <citation type="submission" date="2014-09" db="EMBL/GenBank/DDBJ databases">
        <authorList>
            <person name="McGinnis J.M."/>
            <person name="Wolfgang W.J."/>
        </authorList>
    </citation>
    <scope>NUCLEOTIDE SEQUENCE [LARGE SCALE GENOMIC DNA]</scope>
    <source>
        <strain evidence="5 6">HAMBI 3106</strain>
    </source>
</reference>
<keyword evidence="3" id="KW-0804">Transcription</keyword>
<accession>A0A099FGP8</accession>
<evidence type="ECO:0000313" key="5">
    <source>
        <dbReference type="EMBL" id="KGJ09411.1"/>
    </source>
</evidence>
<dbReference type="Proteomes" id="UP000029917">
    <property type="component" value="Unassembled WGS sequence"/>
</dbReference>
<dbReference type="EMBL" id="JRKS01000002">
    <property type="protein sequence ID" value="KGJ09411.1"/>
    <property type="molecule type" value="Genomic_DNA"/>
</dbReference>
<proteinExistence type="predicted"/>
<dbReference type="SUPFAM" id="SSF46785">
    <property type="entry name" value="Winged helix' DNA-binding domain"/>
    <property type="match status" value="1"/>
</dbReference>
<dbReference type="GO" id="GO:0003677">
    <property type="term" value="F:DNA binding"/>
    <property type="evidence" value="ECO:0007669"/>
    <property type="project" value="UniProtKB-KW"/>
</dbReference>
<dbReference type="PRINTS" id="PR00598">
    <property type="entry name" value="HTHMARR"/>
</dbReference>
<dbReference type="PROSITE" id="PS01117">
    <property type="entry name" value="HTH_MARR_1"/>
    <property type="match status" value="1"/>
</dbReference>
<dbReference type="AlphaFoldDB" id="A0A099FGP8"/>
<evidence type="ECO:0000313" key="6">
    <source>
        <dbReference type="Proteomes" id="UP000029917"/>
    </source>
</evidence>
<dbReference type="InterPro" id="IPR039422">
    <property type="entry name" value="MarR/SlyA-like"/>
</dbReference>
<gene>
    <name evidence="5" type="ORF">IC63_01170</name>
</gene>
<dbReference type="InterPro" id="IPR023187">
    <property type="entry name" value="Tscrpt_reg_MarR-type_CS"/>
</dbReference>
<dbReference type="SMART" id="SM00347">
    <property type="entry name" value="HTH_MARR"/>
    <property type="match status" value="1"/>
</dbReference>
<reference evidence="5 6" key="2">
    <citation type="submission" date="2014-10" db="EMBL/GenBank/DDBJ databases">
        <title>Paracoccus sanguinis sp. nov., isolated from clinical specimens of New York State patients.</title>
        <authorList>
            <person name="Mingle L.A."/>
            <person name="Cole J.A."/>
            <person name="Lapierre P."/>
            <person name="Musser K.A."/>
        </authorList>
    </citation>
    <scope>NUCLEOTIDE SEQUENCE [LARGE SCALE GENOMIC DNA]</scope>
    <source>
        <strain evidence="5 6">HAMBI 3106</strain>
    </source>
</reference>
<dbReference type="InterPro" id="IPR036390">
    <property type="entry name" value="WH_DNA-bd_sf"/>
</dbReference>
<protein>
    <recommendedName>
        <fullName evidence="4">HTH marR-type domain-containing protein</fullName>
    </recommendedName>
</protein>